<evidence type="ECO:0000259" key="7">
    <source>
        <dbReference type="SMART" id="SM01194"/>
    </source>
</evidence>
<evidence type="ECO:0000256" key="3">
    <source>
        <dbReference type="ARBA" id="ARBA00009504"/>
    </source>
</evidence>
<dbReference type="InterPro" id="IPR004405">
    <property type="entry name" value="TF_pelota"/>
</dbReference>
<dbReference type="GO" id="GO:0070481">
    <property type="term" value="P:nuclear-transcribed mRNA catabolic process, non-stop decay"/>
    <property type="evidence" value="ECO:0007669"/>
    <property type="project" value="InterPro"/>
</dbReference>
<dbReference type="SUPFAM" id="SSF159065">
    <property type="entry name" value="Dom34/Pelota N-terminal domain-like"/>
    <property type="match status" value="1"/>
</dbReference>
<dbReference type="AlphaFoldDB" id="A0A445E087"/>
<dbReference type="GO" id="GO:0070651">
    <property type="term" value="P:nonfunctional rRNA decay"/>
    <property type="evidence" value="ECO:0007669"/>
    <property type="project" value="TreeGrafter"/>
</dbReference>
<dbReference type="SUPFAM" id="SSF55315">
    <property type="entry name" value="L30e-like"/>
    <property type="match status" value="1"/>
</dbReference>
<gene>
    <name evidence="8" type="ORF">Ahy_A03g015384</name>
</gene>
<evidence type="ECO:0000256" key="5">
    <source>
        <dbReference type="ARBA" id="ARBA00022723"/>
    </source>
</evidence>
<dbReference type="Gene3D" id="2.30.30.870">
    <property type="entry name" value="Pelota, domain A"/>
    <property type="match status" value="1"/>
</dbReference>
<dbReference type="GO" id="GO:0071025">
    <property type="term" value="P:RNA surveillance"/>
    <property type="evidence" value="ECO:0007669"/>
    <property type="project" value="InterPro"/>
</dbReference>
<keyword evidence="9" id="KW-1185">Reference proteome</keyword>
<dbReference type="Gene3D" id="3.30.420.60">
    <property type="entry name" value="eRF1 domain 2"/>
    <property type="match status" value="2"/>
</dbReference>
<dbReference type="Pfam" id="PF26356">
    <property type="entry name" value="Pelota_N"/>
    <property type="match status" value="1"/>
</dbReference>
<dbReference type="InterPro" id="IPR038069">
    <property type="entry name" value="Pelota/DOM34_N"/>
</dbReference>
<evidence type="ECO:0000256" key="2">
    <source>
        <dbReference type="ARBA" id="ARBA00004496"/>
    </source>
</evidence>
<dbReference type="SMART" id="SM01194">
    <property type="entry name" value="eRF1_1"/>
    <property type="match status" value="1"/>
</dbReference>
<dbReference type="SUPFAM" id="SSF53137">
    <property type="entry name" value="Translational machinery components"/>
    <property type="match status" value="2"/>
</dbReference>
<dbReference type="PANTHER" id="PTHR10853">
    <property type="entry name" value="PELOTA"/>
    <property type="match status" value="1"/>
</dbReference>
<keyword evidence="5" id="KW-0479">Metal-binding</keyword>
<dbReference type="FunFam" id="2.30.30.870:FF:000002">
    <property type="entry name" value="Protein pelota homolog"/>
    <property type="match status" value="1"/>
</dbReference>
<dbReference type="Gene3D" id="3.30.1330.30">
    <property type="match status" value="1"/>
</dbReference>
<dbReference type="GO" id="GO:0070966">
    <property type="term" value="P:nuclear-transcribed mRNA catabolic process, no-go decay"/>
    <property type="evidence" value="ECO:0007669"/>
    <property type="project" value="InterPro"/>
</dbReference>
<evidence type="ECO:0000313" key="8">
    <source>
        <dbReference type="EMBL" id="RYR68888.1"/>
    </source>
</evidence>
<evidence type="ECO:0000313" key="9">
    <source>
        <dbReference type="Proteomes" id="UP000289738"/>
    </source>
</evidence>
<comment type="subcellular location">
    <subcellularLocation>
        <location evidence="2">Cytoplasm</location>
    </subcellularLocation>
</comment>
<dbReference type="GO" id="GO:0046872">
    <property type="term" value="F:metal ion binding"/>
    <property type="evidence" value="ECO:0007669"/>
    <property type="project" value="UniProtKB-KW"/>
</dbReference>
<evidence type="ECO:0000256" key="1">
    <source>
        <dbReference type="ARBA" id="ARBA00001968"/>
    </source>
</evidence>
<feature type="compositionally biased region" description="Low complexity" evidence="6">
    <location>
        <begin position="7"/>
        <end position="25"/>
    </location>
</feature>
<keyword evidence="4" id="KW-0963">Cytoplasm</keyword>
<dbReference type="GO" id="GO:0032790">
    <property type="term" value="P:ribosome disassembly"/>
    <property type="evidence" value="ECO:0007669"/>
    <property type="project" value="TreeGrafter"/>
</dbReference>
<protein>
    <recommendedName>
        <fullName evidence="7">eRF1/Pelota-like N-terminal domain-containing protein</fullName>
    </recommendedName>
</protein>
<dbReference type="PANTHER" id="PTHR10853:SF3">
    <property type="entry name" value="EUKARYOTIC RELEASE FACTOR 1 (ERF1) FAMILY PROTEIN"/>
    <property type="match status" value="1"/>
</dbReference>
<comment type="caution">
    <text evidence="8">The sequence shown here is derived from an EMBL/GenBank/DDBJ whole genome shotgun (WGS) entry which is preliminary data.</text>
</comment>
<accession>A0A445E087</accession>
<dbReference type="InterPro" id="IPR042226">
    <property type="entry name" value="eFR1_2_sf"/>
</dbReference>
<dbReference type="GO" id="GO:0005737">
    <property type="term" value="C:cytoplasm"/>
    <property type="evidence" value="ECO:0007669"/>
    <property type="project" value="UniProtKB-SubCell"/>
</dbReference>
<sequence length="425" mass="47650">MVSKVETSSSRPGGRKSSSSSPSSNTKNVFFREIFAVFIKHVNLNKVKNTVIASEDLKKDEFRRFMISEAKRMKMRSVEENIGRIVVTAGGGCNGDLKDLLGESTVMNLMKDSKVGLQIRTLRKVWDMVLNDSDRACYGLKIVESAQEMEAIETLLISDELYRSDEVAIRKRYGCLVKVVKDSGGDALVYSSMHVLVEQLQQLTGIAAILRMKLKEKDFAVNQMGRVTIIPEESDDLWIVYNIINPGDYVTTDTSRKNTTASCVRLSVHLKVTCYDFDKDSSTLHIQGCNLESNDYVAVGSFHTLTLECNKPFKLHKKVWKHDVVEVLQERENHEVCPDAELAVTLFQQDHAEIYLIGKGITAMVSKVETSSSRAGRRKSSSSSPSSNTKNVFFCEVFAAFIKHVDLNKVKNTVIASEDSKKDEF</sequence>
<evidence type="ECO:0000256" key="6">
    <source>
        <dbReference type="SAM" id="MobiDB-lite"/>
    </source>
</evidence>
<evidence type="ECO:0000256" key="4">
    <source>
        <dbReference type="ARBA" id="ARBA00022490"/>
    </source>
</evidence>
<name>A0A445E087_ARAHY</name>
<feature type="region of interest" description="Disordered" evidence="6">
    <location>
        <begin position="1"/>
        <end position="25"/>
    </location>
</feature>
<dbReference type="FunFam" id="3.30.1330.30:FF:000008">
    <property type="entry name" value="Protein pelota homolog"/>
    <property type="match status" value="1"/>
</dbReference>
<dbReference type="InterPro" id="IPR029064">
    <property type="entry name" value="Ribosomal_eL30-like_sf"/>
</dbReference>
<proteinExistence type="inferred from homology"/>
<organism evidence="8 9">
    <name type="scientific">Arachis hypogaea</name>
    <name type="common">Peanut</name>
    <dbReference type="NCBI Taxonomy" id="3818"/>
    <lineage>
        <taxon>Eukaryota</taxon>
        <taxon>Viridiplantae</taxon>
        <taxon>Streptophyta</taxon>
        <taxon>Embryophyta</taxon>
        <taxon>Tracheophyta</taxon>
        <taxon>Spermatophyta</taxon>
        <taxon>Magnoliopsida</taxon>
        <taxon>eudicotyledons</taxon>
        <taxon>Gunneridae</taxon>
        <taxon>Pentapetalae</taxon>
        <taxon>rosids</taxon>
        <taxon>fabids</taxon>
        <taxon>Fabales</taxon>
        <taxon>Fabaceae</taxon>
        <taxon>Papilionoideae</taxon>
        <taxon>50 kb inversion clade</taxon>
        <taxon>dalbergioids sensu lato</taxon>
        <taxon>Dalbergieae</taxon>
        <taxon>Pterocarpus clade</taxon>
        <taxon>Arachis</taxon>
    </lineage>
</organism>
<reference evidence="8 9" key="1">
    <citation type="submission" date="2019-01" db="EMBL/GenBank/DDBJ databases">
        <title>Sequencing of cultivated peanut Arachis hypogaea provides insights into genome evolution and oil improvement.</title>
        <authorList>
            <person name="Chen X."/>
        </authorList>
    </citation>
    <scope>NUCLEOTIDE SEQUENCE [LARGE SCALE GENOMIC DNA]</scope>
    <source>
        <strain evidence="9">cv. Fuhuasheng</strain>
        <tissue evidence="8">Leaves</tissue>
    </source>
</reference>
<dbReference type="STRING" id="3818.A0A445E087"/>
<comment type="similarity">
    <text evidence="3">Belongs to the eukaryotic release factor 1 family. Pelota subfamily.</text>
</comment>
<dbReference type="Proteomes" id="UP000289738">
    <property type="component" value="Chromosome A03"/>
</dbReference>
<dbReference type="InterPro" id="IPR058547">
    <property type="entry name" value="Pelota_N"/>
</dbReference>
<feature type="domain" description="eRF1/Pelota-like N-terminal" evidence="7">
    <location>
        <begin position="212"/>
        <end position="333"/>
    </location>
</feature>
<dbReference type="EMBL" id="SDMP01000003">
    <property type="protein sequence ID" value="RYR68888.1"/>
    <property type="molecule type" value="Genomic_DNA"/>
</dbReference>
<dbReference type="InterPro" id="IPR005140">
    <property type="entry name" value="eRF1_Pelota-like_N"/>
</dbReference>
<comment type="cofactor">
    <cofactor evidence="1">
        <name>a divalent metal cation</name>
        <dbReference type="ChEBI" id="CHEBI:60240"/>
    </cofactor>
</comment>